<keyword evidence="10" id="KW-1185">Reference proteome</keyword>
<dbReference type="Proteomes" id="UP001501585">
    <property type="component" value="Unassembled WGS sequence"/>
</dbReference>
<feature type="domain" description="EamA" evidence="8">
    <location>
        <begin position="175"/>
        <end position="310"/>
    </location>
</feature>
<protein>
    <submittedName>
        <fullName evidence="9">DMT family transporter</fullName>
    </submittedName>
</protein>
<feature type="transmembrane region" description="Helical" evidence="7">
    <location>
        <begin position="294"/>
        <end position="314"/>
    </location>
</feature>
<evidence type="ECO:0000256" key="3">
    <source>
        <dbReference type="ARBA" id="ARBA00022692"/>
    </source>
</evidence>
<evidence type="ECO:0000256" key="2">
    <source>
        <dbReference type="ARBA" id="ARBA00007362"/>
    </source>
</evidence>
<evidence type="ECO:0000256" key="7">
    <source>
        <dbReference type="SAM" id="Phobius"/>
    </source>
</evidence>
<dbReference type="InterPro" id="IPR037185">
    <property type="entry name" value="EmrE-like"/>
</dbReference>
<dbReference type="PANTHER" id="PTHR32322">
    <property type="entry name" value="INNER MEMBRANE TRANSPORTER"/>
    <property type="match status" value="1"/>
</dbReference>
<keyword evidence="3 7" id="KW-0812">Transmembrane</keyword>
<name>A0ABN2SDW3_9ACTN</name>
<feature type="transmembrane region" description="Helical" evidence="7">
    <location>
        <begin position="90"/>
        <end position="111"/>
    </location>
</feature>
<dbReference type="EMBL" id="BAAAPC010000003">
    <property type="protein sequence ID" value="GAA1985035.1"/>
    <property type="molecule type" value="Genomic_DNA"/>
</dbReference>
<feature type="region of interest" description="Disordered" evidence="6">
    <location>
        <begin position="1"/>
        <end position="25"/>
    </location>
</feature>
<feature type="domain" description="EamA" evidence="8">
    <location>
        <begin position="35"/>
        <end position="163"/>
    </location>
</feature>
<comment type="subcellular location">
    <subcellularLocation>
        <location evidence="1">Membrane</location>
        <topology evidence="1">Multi-pass membrane protein</topology>
    </subcellularLocation>
</comment>
<organism evidence="9 10">
    <name type="scientific">Nocardiopsis rhodophaea</name>
    <dbReference type="NCBI Taxonomy" id="280238"/>
    <lineage>
        <taxon>Bacteria</taxon>
        <taxon>Bacillati</taxon>
        <taxon>Actinomycetota</taxon>
        <taxon>Actinomycetes</taxon>
        <taxon>Streptosporangiales</taxon>
        <taxon>Nocardiopsidaceae</taxon>
        <taxon>Nocardiopsis</taxon>
    </lineage>
</organism>
<dbReference type="InterPro" id="IPR000620">
    <property type="entry name" value="EamA_dom"/>
</dbReference>
<dbReference type="InterPro" id="IPR050638">
    <property type="entry name" value="AA-Vitamin_Transporters"/>
</dbReference>
<feature type="transmembrane region" description="Helical" evidence="7">
    <location>
        <begin position="234"/>
        <end position="256"/>
    </location>
</feature>
<keyword evidence="5 7" id="KW-0472">Membrane</keyword>
<evidence type="ECO:0000256" key="5">
    <source>
        <dbReference type="ARBA" id="ARBA00023136"/>
    </source>
</evidence>
<keyword evidence="4 7" id="KW-1133">Transmembrane helix</keyword>
<dbReference type="Pfam" id="PF00892">
    <property type="entry name" value="EamA"/>
    <property type="match status" value="2"/>
</dbReference>
<evidence type="ECO:0000259" key="8">
    <source>
        <dbReference type="Pfam" id="PF00892"/>
    </source>
</evidence>
<feature type="transmembrane region" description="Helical" evidence="7">
    <location>
        <begin position="268"/>
        <end position="288"/>
    </location>
</feature>
<feature type="transmembrane region" description="Helical" evidence="7">
    <location>
        <begin position="149"/>
        <end position="169"/>
    </location>
</feature>
<comment type="similarity">
    <text evidence="2">Belongs to the EamA transporter family.</text>
</comment>
<feature type="transmembrane region" description="Helical" evidence="7">
    <location>
        <begin position="206"/>
        <end position="228"/>
    </location>
</feature>
<accession>A0ABN2SDW3</accession>
<feature type="transmembrane region" description="Helical" evidence="7">
    <location>
        <begin position="175"/>
        <end position="194"/>
    </location>
</feature>
<evidence type="ECO:0000256" key="4">
    <source>
        <dbReference type="ARBA" id="ARBA00022989"/>
    </source>
</evidence>
<evidence type="ECO:0000313" key="10">
    <source>
        <dbReference type="Proteomes" id="UP001501585"/>
    </source>
</evidence>
<dbReference type="PANTHER" id="PTHR32322:SF9">
    <property type="entry name" value="AMINO-ACID METABOLITE EFFLUX PUMP-RELATED"/>
    <property type="match status" value="1"/>
</dbReference>
<comment type="caution">
    <text evidence="9">The sequence shown here is derived from an EMBL/GenBank/DDBJ whole genome shotgun (WGS) entry which is preliminary data.</text>
</comment>
<sequence length="329" mass="33760">MTTTAVPEAAPSGAVPHSGSTSPLTPLSSWKPKFVLLALVWGMSFMFIKIGTEALEPLQITLGRMATGALPLAAVVLLRRGRIPRSPRIWLHLSVAAFLLNVVPFTLFGYAEQLIPSALAGICNAATPLFALGFSLLLLSDERPTRARVVGLATGFTGVLVVFGAWTGFAGAGSTGAFLAVGAAACYGIGTPYLRRFLTGTGYGNAELATAQLLAGTAQLLIITPLATAMPRELPLRVILAVTALGVLGTGLAYVLQYAIIGEAGATVASTVTYVAPIVAVGAGVVILGESLAWNEPVGAAIVILGAALSRGALRPRRPRPDGTPTPPS</sequence>
<feature type="transmembrane region" description="Helical" evidence="7">
    <location>
        <begin position="117"/>
        <end position="137"/>
    </location>
</feature>
<evidence type="ECO:0000256" key="1">
    <source>
        <dbReference type="ARBA" id="ARBA00004141"/>
    </source>
</evidence>
<dbReference type="SUPFAM" id="SSF103481">
    <property type="entry name" value="Multidrug resistance efflux transporter EmrE"/>
    <property type="match status" value="2"/>
</dbReference>
<dbReference type="RefSeq" id="WP_344104289.1">
    <property type="nucleotide sequence ID" value="NZ_BAAAPC010000003.1"/>
</dbReference>
<evidence type="ECO:0000313" key="9">
    <source>
        <dbReference type="EMBL" id="GAA1985035.1"/>
    </source>
</evidence>
<reference evidence="9 10" key="1">
    <citation type="journal article" date="2019" name="Int. J. Syst. Evol. Microbiol.">
        <title>The Global Catalogue of Microorganisms (GCM) 10K type strain sequencing project: providing services to taxonomists for standard genome sequencing and annotation.</title>
        <authorList>
            <consortium name="The Broad Institute Genomics Platform"/>
            <consortium name="The Broad Institute Genome Sequencing Center for Infectious Disease"/>
            <person name="Wu L."/>
            <person name="Ma J."/>
        </authorList>
    </citation>
    <scope>NUCLEOTIDE SEQUENCE [LARGE SCALE GENOMIC DNA]</scope>
    <source>
        <strain evidence="9 10">JCM 15313</strain>
    </source>
</reference>
<proteinExistence type="inferred from homology"/>
<evidence type="ECO:0000256" key="6">
    <source>
        <dbReference type="SAM" id="MobiDB-lite"/>
    </source>
</evidence>
<gene>
    <name evidence="9" type="ORF">GCM10009799_08060</name>
</gene>